<dbReference type="RefSeq" id="WP_126190347.1">
    <property type="nucleotide sequence ID" value="NZ_RWYU02000008.1"/>
</dbReference>
<keyword evidence="2" id="KW-0812">Transmembrane</keyword>
<feature type="coiled-coil region" evidence="1">
    <location>
        <begin position="42"/>
        <end position="90"/>
    </location>
</feature>
<dbReference type="AlphaFoldDB" id="A0A482U6Q3"/>
<gene>
    <name evidence="3" type="ORF">EJA06_018855</name>
</gene>
<dbReference type="EMBL" id="RWYU02000008">
    <property type="protein sequence ID" value="RYJ60767.1"/>
    <property type="molecule type" value="Genomic_DNA"/>
</dbReference>
<reference evidence="3 4" key="1">
    <citation type="submission" date="2019-01" db="EMBL/GenBank/DDBJ databases">
        <title>High-quality draft genome of. Pseudomonas songnenensis str. L103, a full-fledged denitrifier isolated from 100 meters deep aquifer in a heavily nitrogen fertilized agricultural area.</title>
        <authorList>
            <person name="Liu M."/>
            <person name="Liu B."/>
        </authorList>
    </citation>
    <scope>NUCLEOTIDE SEQUENCE [LARGE SCALE GENOMIC DNA]</scope>
    <source>
        <strain evidence="3 4">L103</strain>
    </source>
</reference>
<evidence type="ECO:0000313" key="4">
    <source>
        <dbReference type="Proteomes" id="UP000282800"/>
    </source>
</evidence>
<keyword evidence="2" id="KW-1133">Transmembrane helix</keyword>
<proteinExistence type="predicted"/>
<sequence>MSLNIEIVTTRLVEQVMRMYGLEGFSKILRPEPTIDERLQKLAKIQEDLVAALQAVSELQNSAIISKREADSLEKEVNRLREDKAIAEELIKVPEEAFVRVLSRASAKGRGRGLLEGIAVGLFTGIASSLTVWYFTTQ</sequence>
<accession>A0A482U6Q3</accession>
<evidence type="ECO:0000256" key="2">
    <source>
        <dbReference type="SAM" id="Phobius"/>
    </source>
</evidence>
<evidence type="ECO:0000256" key="1">
    <source>
        <dbReference type="SAM" id="Coils"/>
    </source>
</evidence>
<keyword evidence="1" id="KW-0175">Coiled coil</keyword>
<organism evidence="3 4">
    <name type="scientific">Pseudomonas songnenensis</name>
    <dbReference type="NCBI Taxonomy" id="1176259"/>
    <lineage>
        <taxon>Bacteria</taxon>
        <taxon>Pseudomonadati</taxon>
        <taxon>Pseudomonadota</taxon>
        <taxon>Gammaproteobacteria</taxon>
        <taxon>Pseudomonadales</taxon>
        <taxon>Pseudomonadaceae</taxon>
        <taxon>Pseudomonas</taxon>
    </lineage>
</organism>
<evidence type="ECO:0000313" key="3">
    <source>
        <dbReference type="EMBL" id="RYJ60767.1"/>
    </source>
</evidence>
<keyword evidence="2" id="KW-0472">Membrane</keyword>
<dbReference type="Proteomes" id="UP000282800">
    <property type="component" value="Unassembled WGS sequence"/>
</dbReference>
<comment type="caution">
    <text evidence="3">The sequence shown here is derived from an EMBL/GenBank/DDBJ whole genome shotgun (WGS) entry which is preliminary data.</text>
</comment>
<name>A0A482U6Q3_9PSED</name>
<feature type="transmembrane region" description="Helical" evidence="2">
    <location>
        <begin position="114"/>
        <end position="135"/>
    </location>
</feature>
<protein>
    <submittedName>
        <fullName evidence="3">Uncharacterized protein</fullName>
    </submittedName>
</protein>